<dbReference type="CDD" id="cd06089">
    <property type="entry name" value="KOW_RPL26"/>
    <property type="match status" value="1"/>
</dbReference>
<dbReference type="InterPro" id="IPR041988">
    <property type="entry name" value="Ribosomal_uL24_KOW"/>
</dbReference>
<dbReference type="InterPro" id="IPR003256">
    <property type="entry name" value="Ribosomal_uL24"/>
</dbReference>
<evidence type="ECO:0000256" key="1">
    <source>
        <dbReference type="ARBA" id="ARBA00010618"/>
    </source>
</evidence>
<evidence type="ECO:0000256" key="2">
    <source>
        <dbReference type="ARBA" id="ARBA00022980"/>
    </source>
</evidence>
<dbReference type="InterPro" id="IPR014722">
    <property type="entry name" value="Rib_uL2_dom2"/>
</dbReference>
<dbReference type="EMBL" id="VOOR01000041">
    <property type="protein sequence ID" value="TXB61942.1"/>
    <property type="molecule type" value="Genomic_DNA"/>
</dbReference>
<dbReference type="HAMAP" id="MF_01326_B">
    <property type="entry name" value="Ribosomal_uL24_B"/>
    <property type="match status" value="1"/>
</dbReference>
<dbReference type="GO" id="GO:0006412">
    <property type="term" value="P:translation"/>
    <property type="evidence" value="ECO:0007669"/>
    <property type="project" value="UniProtKB-UniRule"/>
</dbReference>
<proteinExistence type="inferred from homology"/>
<organism evidence="8 9">
    <name type="scientific">Phaeodactylibacter luteus</name>
    <dbReference type="NCBI Taxonomy" id="1564516"/>
    <lineage>
        <taxon>Bacteria</taxon>
        <taxon>Pseudomonadati</taxon>
        <taxon>Bacteroidota</taxon>
        <taxon>Saprospiria</taxon>
        <taxon>Saprospirales</taxon>
        <taxon>Haliscomenobacteraceae</taxon>
        <taxon>Phaeodactylibacter</taxon>
    </lineage>
</organism>
<dbReference type="Pfam" id="PF17136">
    <property type="entry name" value="ribosomal_L24"/>
    <property type="match status" value="1"/>
</dbReference>
<evidence type="ECO:0000313" key="9">
    <source>
        <dbReference type="Proteomes" id="UP000321580"/>
    </source>
</evidence>
<dbReference type="GO" id="GO:0003735">
    <property type="term" value="F:structural constituent of ribosome"/>
    <property type="evidence" value="ECO:0007669"/>
    <property type="project" value="InterPro"/>
</dbReference>
<evidence type="ECO:0000256" key="3">
    <source>
        <dbReference type="ARBA" id="ARBA00023274"/>
    </source>
</evidence>
<reference evidence="8 9" key="1">
    <citation type="submission" date="2019-08" db="EMBL/GenBank/DDBJ databases">
        <title>Genome of Phaeodactylibacter luteus.</title>
        <authorList>
            <person name="Bowman J.P."/>
        </authorList>
    </citation>
    <scope>NUCLEOTIDE SEQUENCE [LARGE SCALE GENOMIC DNA]</scope>
    <source>
        <strain evidence="8 9">KCTC 42180</strain>
    </source>
</reference>
<keyword evidence="3 5" id="KW-0687">Ribonucleoprotein</keyword>
<keyword evidence="5" id="KW-0699">rRNA-binding</keyword>
<evidence type="ECO:0000256" key="4">
    <source>
        <dbReference type="ARBA" id="ARBA00035206"/>
    </source>
</evidence>
<dbReference type="NCBIfam" id="TIGR01079">
    <property type="entry name" value="rplX_bact"/>
    <property type="match status" value="1"/>
</dbReference>
<comment type="function">
    <text evidence="5">One of two assembly initiator proteins, it binds directly to the 5'-end of the 23S rRNA, where it nucleates assembly of the 50S subunit.</text>
</comment>
<accession>A0A5C6RKT9</accession>
<dbReference type="GO" id="GO:0005840">
    <property type="term" value="C:ribosome"/>
    <property type="evidence" value="ECO:0007669"/>
    <property type="project" value="UniProtKB-KW"/>
</dbReference>
<gene>
    <name evidence="5" type="primary">rplX</name>
    <name evidence="8" type="ORF">FRY97_16510</name>
</gene>
<sequence length="117" mass="13130">MQKKSHQGKRFTPKLKVKKGDRVIVIAGAYKDRGRVREVLEVLPKENRVIVEDANMVKKHTRPSQDNPGGINEVPAPIHISNVQLVDPKSGEPTRVGRKEVDGKLTRYSKKSGEIIK</sequence>
<dbReference type="GO" id="GO:1990904">
    <property type="term" value="C:ribonucleoprotein complex"/>
    <property type="evidence" value="ECO:0007669"/>
    <property type="project" value="UniProtKB-KW"/>
</dbReference>
<feature type="region of interest" description="Disordered" evidence="6">
    <location>
        <begin position="85"/>
        <end position="104"/>
    </location>
</feature>
<dbReference type="GO" id="GO:0019843">
    <property type="term" value="F:rRNA binding"/>
    <property type="evidence" value="ECO:0007669"/>
    <property type="project" value="UniProtKB-UniRule"/>
</dbReference>
<keyword evidence="5" id="KW-0694">RNA-binding</keyword>
<comment type="similarity">
    <text evidence="1 5">Belongs to the universal ribosomal protein uL24 family.</text>
</comment>
<dbReference type="Proteomes" id="UP000321580">
    <property type="component" value="Unassembled WGS sequence"/>
</dbReference>
<evidence type="ECO:0000256" key="5">
    <source>
        <dbReference type="HAMAP-Rule" id="MF_01326"/>
    </source>
</evidence>
<dbReference type="PANTHER" id="PTHR12903">
    <property type="entry name" value="MITOCHONDRIAL RIBOSOMAL PROTEIN L24"/>
    <property type="match status" value="1"/>
</dbReference>
<feature type="domain" description="Large ribosomal subunit protein uL24 C-terminal" evidence="7">
    <location>
        <begin position="55"/>
        <end position="116"/>
    </location>
</feature>
<feature type="region of interest" description="Disordered" evidence="6">
    <location>
        <begin position="55"/>
        <end position="75"/>
    </location>
</feature>
<dbReference type="RefSeq" id="WP_147168673.1">
    <property type="nucleotide sequence ID" value="NZ_VOOR01000041.1"/>
</dbReference>
<protein>
    <recommendedName>
        <fullName evidence="4 5">Large ribosomal subunit protein uL24</fullName>
    </recommendedName>
</protein>
<dbReference type="InterPro" id="IPR057264">
    <property type="entry name" value="Ribosomal_uL24_C"/>
</dbReference>
<dbReference type="AlphaFoldDB" id="A0A5C6RKT9"/>
<evidence type="ECO:0000313" key="8">
    <source>
        <dbReference type="EMBL" id="TXB61942.1"/>
    </source>
</evidence>
<feature type="compositionally biased region" description="Basic and acidic residues" evidence="6">
    <location>
        <begin position="89"/>
        <end position="104"/>
    </location>
</feature>
<comment type="caution">
    <text evidence="8">The sequence shown here is derived from an EMBL/GenBank/DDBJ whole genome shotgun (WGS) entry which is preliminary data.</text>
</comment>
<comment type="subunit">
    <text evidence="5">Part of the 50S ribosomal subunit.</text>
</comment>
<keyword evidence="2 5" id="KW-0689">Ribosomal protein</keyword>
<keyword evidence="9" id="KW-1185">Reference proteome</keyword>
<dbReference type="SUPFAM" id="SSF50104">
    <property type="entry name" value="Translation proteins SH3-like domain"/>
    <property type="match status" value="1"/>
</dbReference>
<dbReference type="OrthoDB" id="9807419at2"/>
<comment type="function">
    <text evidence="5">One of the proteins that surrounds the polypeptide exit tunnel on the outside of the subunit.</text>
</comment>
<name>A0A5C6RKT9_9BACT</name>
<evidence type="ECO:0000256" key="6">
    <source>
        <dbReference type="SAM" id="MobiDB-lite"/>
    </source>
</evidence>
<dbReference type="InterPro" id="IPR008991">
    <property type="entry name" value="Translation_prot_SH3-like_sf"/>
</dbReference>
<dbReference type="Gene3D" id="2.30.30.30">
    <property type="match status" value="1"/>
</dbReference>
<evidence type="ECO:0000259" key="7">
    <source>
        <dbReference type="Pfam" id="PF17136"/>
    </source>
</evidence>